<name>A0A222VPL7_9PSEU</name>
<dbReference type="KEGG" id="pmad:BAY61_13595"/>
<dbReference type="AlphaFoldDB" id="A0A222VPL7"/>
<evidence type="ECO:0000313" key="1">
    <source>
        <dbReference type="EMBL" id="SDC27823.1"/>
    </source>
</evidence>
<organism evidence="1 2">
    <name type="scientific">Prauserella marina</name>
    <dbReference type="NCBI Taxonomy" id="530584"/>
    <lineage>
        <taxon>Bacteria</taxon>
        <taxon>Bacillati</taxon>
        <taxon>Actinomycetota</taxon>
        <taxon>Actinomycetes</taxon>
        <taxon>Pseudonocardiales</taxon>
        <taxon>Pseudonocardiaceae</taxon>
        <taxon>Prauserella</taxon>
    </lineage>
</organism>
<reference evidence="1 2" key="1">
    <citation type="submission" date="2016-10" db="EMBL/GenBank/DDBJ databases">
        <authorList>
            <person name="de Groot N.N."/>
        </authorList>
    </citation>
    <scope>NUCLEOTIDE SEQUENCE [LARGE SCALE GENOMIC DNA]</scope>
    <source>
        <strain evidence="1 2">CGMCC 4.5506</strain>
    </source>
</reference>
<gene>
    <name evidence="1" type="ORF">SAMN05421630_1011104</name>
</gene>
<accession>A0A222VPL7</accession>
<dbReference type="STRING" id="530584.SAMN05421630_1011104"/>
<keyword evidence="2" id="KW-1185">Reference proteome</keyword>
<dbReference type="Proteomes" id="UP000199494">
    <property type="component" value="Unassembled WGS sequence"/>
</dbReference>
<evidence type="ECO:0000313" key="2">
    <source>
        <dbReference type="Proteomes" id="UP000199494"/>
    </source>
</evidence>
<sequence>MSRRTTARTWTARLLVMPATLAAMGIFAPHAVAEEAADPVLAGADIAVTMNEDGNDVVRSTFTLASPLTEATPVNLLFTPHNGTELGELTGISGIGDIGTLDGVRAEATLPEGTTEYTVEQRNERDPAAYGVPLAIPEIPTDRAARISISVSLPEGQRLVGDTMPTFHQQSEEGDRIVLRHTSRSLPSVTVAEYGTTSTASLGTISSWVGAVTLVVVVVFWLIHTLRQERARS</sequence>
<dbReference type="OrthoDB" id="3697587at2"/>
<proteinExistence type="predicted"/>
<protein>
    <submittedName>
        <fullName evidence="1">Uncharacterized protein</fullName>
    </submittedName>
</protein>
<dbReference type="RefSeq" id="WP_091797875.1">
    <property type="nucleotide sequence ID" value="NZ_CP016353.1"/>
</dbReference>
<dbReference type="EMBL" id="FMZE01000001">
    <property type="protein sequence ID" value="SDC27823.1"/>
    <property type="molecule type" value="Genomic_DNA"/>
</dbReference>